<dbReference type="SUPFAM" id="SSF52540">
    <property type="entry name" value="P-loop containing nucleoside triphosphate hydrolases"/>
    <property type="match status" value="1"/>
</dbReference>
<accession>A0A235H9E4</accession>
<evidence type="ECO:0000259" key="6">
    <source>
        <dbReference type="PROSITE" id="PS50893"/>
    </source>
</evidence>
<dbReference type="Pfam" id="PF00005">
    <property type="entry name" value="ABC_tran"/>
    <property type="match status" value="1"/>
</dbReference>
<evidence type="ECO:0000313" key="8">
    <source>
        <dbReference type="Proteomes" id="UP000215367"/>
    </source>
</evidence>
<evidence type="ECO:0000256" key="4">
    <source>
        <dbReference type="ARBA" id="ARBA00022840"/>
    </source>
</evidence>
<geneLocation type="plasmid" evidence="7">
    <name>unnamed</name>
</geneLocation>
<dbReference type="PANTHER" id="PTHR43820">
    <property type="entry name" value="HIGH-AFFINITY BRANCHED-CHAIN AMINO ACID TRANSPORT ATP-BINDING PROTEIN LIVF"/>
    <property type="match status" value="1"/>
</dbReference>
<keyword evidence="2" id="KW-0813">Transport</keyword>
<gene>
    <name evidence="7" type="ORF">CHT98_21085</name>
</gene>
<dbReference type="AlphaFoldDB" id="A0A235H9E4"/>
<dbReference type="InterPro" id="IPR003439">
    <property type="entry name" value="ABC_transporter-like_ATP-bd"/>
</dbReference>
<dbReference type="GO" id="GO:0015658">
    <property type="term" value="F:branched-chain amino acid transmembrane transporter activity"/>
    <property type="evidence" value="ECO:0007669"/>
    <property type="project" value="TreeGrafter"/>
</dbReference>
<sequence>MIDVSNVRAGYGDGADILNGISLHAAGGEIVTILGPNGCGKSTLLKCIAGFLAPRAGTIAIDGEDVGAVPVHRKVRGYGVGFVPQTDNVFATLSVSENIRLGARHLPRAEREDRFDALMRQYPTLAAKQNRKASALSGGERQILSLVRALIAGPKILLLDEPSAGLSPLMMHEVFDAIAGIRDDTGMCIVMVEQNAFEALGIADRAYVLTLGTVAMEGRARDLLADPSMRELYLGGSVAG</sequence>
<evidence type="ECO:0000256" key="2">
    <source>
        <dbReference type="ARBA" id="ARBA00022448"/>
    </source>
</evidence>
<reference evidence="7 8" key="1">
    <citation type="submission" date="2017-07" db="EMBL/GenBank/DDBJ databases">
        <title>Whole genome sequence of Azospirillum brasilense 2A1, a potential biofertilizer strain.</title>
        <authorList>
            <person name="Fontana C.A."/>
            <person name="Toffoli L.M."/>
            <person name="Salazar S.M."/>
            <person name="Puglisi E."/>
            <person name="Pedraza R."/>
            <person name="Bassi D."/>
            <person name="Cocconcelli P.S."/>
        </authorList>
    </citation>
    <scope>NUCLEOTIDE SEQUENCE [LARGE SCALE GENOMIC DNA]</scope>
    <source>
        <strain evidence="7 8">2A1</strain>
        <plasmid evidence="7">unnamed</plasmid>
    </source>
</reference>
<organism evidence="7 8">
    <name type="scientific">Azospirillum brasilense</name>
    <dbReference type="NCBI Taxonomy" id="192"/>
    <lineage>
        <taxon>Bacteria</taxon>
        <taxon>Pseudomonadati</taxon>
        <taxon>Pseudomonadota</taxon>
        <taxon>Alphaproteobacteria</taxon>
        <taxon>Rhodospirillales</taxon>
        <taxon>Azospirillaceae</taxon>
        <taxon>Azospirillum</taxon>
    </lineage>
</organism>
<dbReference type="Proteomes" id="UP000215367">
    <property type="component" value="Unassembled WGS sequence"/>
</dbReference>
<evidence type="ECO:0000256" key="3">
    <source>
        <dbReference type="ARBA" id="ARBA00022741"/>
    </source>
</evidence>
<comment type="caution">
    <text evidence="7">The sequence shown here is derived from an EMBL/GenBank/DDBJ whole genome shotgun (WGS) entry which is preliminary data.</text>
</comment>
<keyword evidence="3" id="KW-0547">Nucleotide-binding</keyword>
<keyword evidence="7" id="KW-0614">Plasmid</keyword>
<dbReference type="EMBL" id="NOWT01000022">
    <property type="protein sequence ID" value="OYD82440.1"/>
    <property type="molecule type" value="Genomic_DNA"/>
</dbReference>
<comment type="similarity">
    <text evidence="1">Belongs to the ABC transporter superfamily.</text>
</comment>
<evidence type="ECO:0000256" key="5">
    <source>
        <dbReference type="ARBA" id="ARBA00022970"/>
    </source>
</evidence>
<dbReference type="InterPro" id="IPR052156">
    <property type="entry name" value="BCAA_Transport_ATP-bd_LivF"/>
</dbReference>
<dbReference type="CDD" id="cd03224">
    <property type="entry name" value="ABC_TM1139_LivF_branched"/>
    <property type="match status" value="1"/>
</dbReference>
<evidence type="ECO:0000256" key="1">
    <source>
        <dbReference type="ARBA" id="ARBA00005417"/>
    </source>
</evidence>
<feature type="domain" description="ABC transporter" evidence="6">
    <location>
        <begin position="2"/>
        <end position="236"/>
    </location>
</feature>
<evidence type="ECO:0000313" key="7">
    <source>
        <dbReference type="EMBL" id="OYD82440.1"/>
    </source>
</evidence>
<keyword evidence="4 7" id="KW-0067">ATP-binding</keyword>
<dbReference type="GO" id="GO:0005524">
    <property type="term" value="F:ATP binding"/>
    <property type="evidence" value="ECO:0007669"/>
    <property type="project" value="UniProtKB-KW"/>
</dbReference>
<dbReference type="InterPro" id="IPR003593">
    <property type="entry name" value="AAA+_ATPase"/>
</dbReference>
<dbReference type="GO" id="GO:0015807">
    <property type="term" value="P:L-amino acid transport"/>
    <property type="evidence" value="ECO:0007669"/>
    <property type="project" value="TreeGrafter"/>
</dbReference>
<dbReference type="SMART" id="SM00382">
    <property type="entry name" value="AAA"/>
    <property type="match status" value="1"/>
</dbReference>
<dbReference type="Gene3D" id="3.40.50.300">
    <property type="entry name" value="P-loop containing nucleotide triphosphate hydrolases"/>
    <property type="match status" value="1"/>
</dbReference>
<dbReference type="PROSITE" id="PS50893">
    <property type="entry name" value="ABC_TRANSPORTER_2"/>
    <property type="match status" value="1"/>
</dbReference>
<keyword evidence="5" id="KW-0029">Amino-acid transport</keyword>
<dbReference type="RefSeq" id="WP_094305434.1">
    <property type="nucleotide sequence ID" value="NZ_NOWT01000022.1"/>
</dbReference>
<dbReference type="PANTHER" id="PTHR43820:SF7">
    <property type="entry name" value="BRANCHED-CHAIN AMINO ACID TRANSPORT ATP-BINDING PROTEIN LIVF-RELATED"/>
    <property type="match status" value="1"/>
</dbReference>
<dbReference type="GO" id="GO:0016887">
    <property type="term" value="F:ATP hydrolysis activity"/>
    <property type="evidence" value="ECO:0007669"/>
    <property type="project" value="InterPro"/>
</dbReference>
<proteinExistence type="inferred from homology"/>
<dbReference type="InterPro" id="IPR027417">
    <property type="entry name" value="P-loop_NTPase"/>
</dbReference>
<name>A0A235H9E4_AZOBR</name>
<protein>
    <submittedName>
        <fullName evidence="7">ABC transporter ATP-binding protein</fullName>
    </submittedName>
</protein>